<feature type="compositionally biased region" description="Polar residues" evidence="1">
    <location>
        <begin position="1"/>
        <end position="13"/>
    </location>
</feature>
<dbReference type="PATRIC" id="fig|84531.8.peg.1335"/>
<dbReference type="STRING" id="84531.LA76x_1309"/>
<keyword evidence="3" id="KW-1185">Reference proteome</keyword>
<feature type="compositionally biased region" description="Low complexity" evidence="1">
    <location>
        <begin position="14"/>
        <end position="26"/>
    </location>
</feature>
<feature type="region of interest" description="Disordered" evidence="1">
    <location>
        <begin position="1"/>
        <end position="28"/>
    </location>
</feature>
<dbReference type="Proteomes" id="UP000060787">
    <property type="component" value="Chromosome"/>
</dbReference>
<dbReference type="RefSeq" id="WP_057917047.1">
    <property type="nucleotide sequence ID" value="NZ_CP011129.1"/>
</dbReference>
<evidence type="ECO:0000313" key="2">
    <source>
        <dbReference type="EMBL" id="ALN79466.1"/>
    </source>
</evidence>
<organism evidence="2 3">
    <name type="scientific">Lysobacter antibioticus</name>
    <dbReference type="NCBI Taxonomy" id="84531"/>
    <lineage>
        <taxon>Bacteria</taxon>
        <taxon>Pseudomonadati</taxon>
        <taxon>Pseudomonadota</taxon>
        <taxon>Gammaproteobacteria</taxon>
        <taxon>Lysobacterales</taxon>
        <taxon>Lysobacteraceae</taxon>
        <taxon>Lysobacter</taxon>
    </lineage>
</organism>
<accession>A0A0S2F7F0</accession>
<gene>
    <name evidence="2" type="ORF">LA76x_1309</name>
</gene>
<sequence length="103" mass="10941">MSNYSTNPVNSVGASATPQAQPASQTMSRILELREDQAATNRLLSELESRLDSILGSHPPTNAAKEAAGRLAPSALCGELDDRIGSQRDINSHIGSILERLTV</sequence>
<evidence type="ECO:0000313" key="3">
    <source>
        <dbReference type="Proteomes" id="UP000060787"/>
    </source>
</evidence>
<protein>
    <submittedName>
        <fullName evidence="2">Uncharacterized protein</fullName>
    </submittedName>
</protein>
<name>A0A0S2F7F0_LYSAN</name>
<proteinExistence type="predicted"/>
<reference evidence="2 3" key="1">
    <citation type="journal article" date="2015" name="BMC Genomics">
        <title>Comparative genomics and metabolic profiling of the genus Lysobacter.</title>
        <authorList>
            <person name="de Bruijn I."/>
            <person name="Cheng X."/>
            <person name="de Jager V."/>
            <person name="Exposito R.G."/>
            <person name="Watrous J."/>
            <person name="Patel N."/>
            <person name="Postma J."/>
            <person name="Dorrestein P.C."/>
            <person name="Kobayashi D."/>
            <person name="Raaijmakers J.M."/>
        </authorList>
    </citation>
    <scope>NUCLEOTIDE SEQUENCE [LARGE SCALE GENOMIC DNA]</scope>
    <source>
        <strain evidence="2 3">76</strain>
    </source>
</reference>
<evidence type="ECO:0000256" key="1">
    <source>
        <dbReference type="SAM" id="MobiDB-lite"/>
    </source>
</evidence>
<dbReference type="AlphaFoldDB" id="A0A0S2F7F0"/>
<dbReference type="KEGG" id="lab:LA76x_1309"/>
<dbReference type="EMBL" id="CP011129">
    <property type="protein sequence ID" value="ALN79466.1"/>
    <property type="molecule type" value="Genomic_DNA"/>
</dbReference>